<gene>
    <name evidence="6" type="ORF">OOT00_11355</name>
</gene>
<comment type="caution">
    <text evidence="6">The sequence shown here is derived from an EMBL/GenBank/DDBJ whole genome shotgun (WGS) entry which is preliminary data.</text>
</comment>
<dbReference type="InterPro" id="IPR051453">
    <property type="entry name" value="MBL_Glyoxalase_II"/>
</dbReference>
<keyword evidence="2" id="KW-0479">Metal-binding</keyword>
<dbReference type="Pfam" id="PF00753">
    <property type="entry name" value="Lactamase_B"/>
    <property type="match status" value="1"/>
</dbReference>
<dbReference type="PANTHER" id="PTHR46233:SF3">
    <property type="entry name" value="HYDROXYACYLGLUTATHIONE HYDROLASE GLOC"/>
    <property type="match status" value="1"/>
</dbReference>
<reference evidence="6 7" key="1">
    <citation type="submission" date="2022-11" db="EMBL/GenBank/DDBJ databases">
        <title>Desulfobotulus tamanensis H1 sp. nov. - anaerobic, alkaliphilic, sulphate reducing bacterium isolated from terrestrial mud volcano.</title>
        <authorList>
            <person name="Frolova A."/>
            <person name="Merkel A.Y."/>
            <person name="Slobodkin A.I."/>
        </authorList>
    </citation>
    <scope>NUCLEOTIDE SEQUENCE [LARGE SCALE GENOMIC DNA]</scope>
    <source>
        <strain evidence="6 7">H1</strain>
    </source>
</reference>
<dbReference type="Proteomes" id="UP001209681">
    <property type="component" value="Unassembled WGS sequence"/>
</dbReference>
<dbReference type="Gene3D" id="3.60.15.10">
    <property type="entry name" value="Ribonuclease Z/Hydroxyacylglutathione hydrolase-like"/>
    <property type="match status" value="1"/>
</dbReference>
<dbReference type="InterPro" id="IPR036866">
    <property type="entry name" value="RibonucZ/Hydroxyglut_hydro"/>
</dbReference>
<protein>
    <submittedName>
        <fullName evidence="6">MBL fold metallo-hydrolase</fullName>
    </submittedName>
</protein>
<proteinExistence type="predicted"/>
<dbReference type="SMART" id="SM00849">
    <property type="entry name" value="Lactamase_B"/>
    <property type="match status" value="1"/>
</dbReference>
<keyword evidence="3" id="KW-0378">Hydrolase</keyword>
<comment type="cofactor">
    <cofactor evidence="1">
        <name>Zn(2+)</name>
        <dbReference type="ChEBI" id="CHEBI:29105"/>
    </cofactor>
</comment>
<dbReference type="PANTHER" id="PTHR46233">
    <property type="entry name" value="HYDROXYACYLGLUTATHIONE HYDROLASE GLOC"/>
    <property type="match status" value="1"/>
</dbReference>
<sequence length="204" mass="22286">MDIRLFTLGPFQTNGYLLSEGAKAVFVDPGDICHALQGLIHREGFRLTHVLITHMHIDHFYGAAALSAVTGAEIMAGSGDAFMVNDEMAEGPRWGYPLLGEDLDFTVIETNDLEILGRKCCVLSTPGHTPGSLTYYFPEEKVAFTGDLIFKESVGRTDFRGGDSSVLAHSIRRSILTLPGDTVLYPGHGPSTTVAHEKKYNPWC</sequence>
<evidence type="ECO:0000256" key="4">
    <source>
        <dbReference type="ARBA" id="ARBA00022833"/>
    </source>
</evidence>
<name>A0ABT3NAU4_9BACT</name>
<dbReference type="InterPro" id="IPR001279">
    <property type="entry name" value="Metallo-B-lactamas"/>
</dbReference>
<evidence type="ECO:0000256" key="1">
    <source>
        <dbReference type="ARBA" id="ARBA00001947"/>
    </source>
</evidence>
<feature type="domain" description="Metallo-beta-lactamase" evidence="5">
    <location>
        <begin position="12"/>
        <end position="188"/>
    </location>
</feature>
<dbReference type="CDD" id="cd06262">
    <property type="entry name" value="metallo-hydrolase-like_MBL-fold"/>
    <property type="match status" value="1"/>
</dbReference>
<dbReference type="EMBL" id="JAPFPW010000013">
    <property type="protein sequence ID" value="MCW7754580.1"/>
    <property type="molecule type" value="Genomic_DNA"/>
</dbReference>
<organism evidence="6 7">
    <name type="scientific">Desulfobotulus pelophilus</name>
    <dbReference type="NCBI Taxonomy" id="2823377"/>
    <lineage>
        <taxon>Bacteria</taxon>
        <taxon>Pseudomonadati</taxon>
        <taxon>Thermodesulfobacteriota</taxon>
        <taxon>Desulfobacteria</taxon>
        <taxon>Desulfobacterales</taxon>
        <taxon>Desulfobacteraceae</taxon>
        <taxon>Desulfobotulus</taxon>
    </lineage>
</organism>
<evidence type="ECO:0000313" key="6">
    <source>
        <dbReference type="EMBL" id="MCW7754580.1"/>
    </source>
</evidence>
<evidence type="ECO:0000256" key="3">
    <source>
        <dbReference type="ARBA" id="ARBA00022801"/>
    </source>
</evidence>
<evidence type="ECO:0000256" key="2">
    <source>
        <dbReference type="ARBA" id="ARBA00022723"/>
    </source>
</evidence>
<accession>A0ABT3NAU4</accession>
<evidence type="ECO:0000313" key="7">
    <source>
        <dbReference type="Proteomes" id="UP001209681"/>
    </source>
</evidence>
<keyword evidence="4" id="KW-0862">Zinc</keyword>
<dbReference type="SUPFAM" id="SSF56281">
    <property type="entry name" value="Metallo-hydrolase/oxidoreductase"/>
    <property type="match status" value="1"/>
</dbReference>
<keyword evidence="7" id="KW-1185">Reference proteome</keyword>
<evidence type="ECO:0000259" key="5">
    <source>
        <dbReference type="SMART" id="SM00849"/>
    </source>
</evidence>
<dbReference type="RefSeq" id="WP_265425494.1">
    <property type="nucleotide sequence ID" value="NZ_JAPFPW010000013.1"/>
</dbReference>